<comment type="similarity">
    <text evidence="1">Belongs to the FemABX family.</text>
</comment>
<keyword evidence="4" id="KW-0573">Peptidoglycan synthesis</keyword>
<dbReference type="Proteomes" id="UP001165381">
    <property type="component" value="Unassembled WGS sequence"/>
</dbReference>
<keyword evidence="3" id="KW-0133">Cell shape</keyword>
<evidence type="ECO:0000256" key="4">
    <source>
        <dbReference type="ARBA" id="ARBA00022984"/>
    </source>
</evidence>
<reference evidence="7" key="1">
    <citation type="submission" date="2022-05" db="EMBL/GenBank/DDBJ databases">
        <authorList>
            <person name="Park J.-S."/>
        </authorList>
    </citation>
    <scope>NUCLEOTIDE SEQUENCE</scope>
    <source>
        <strain evidence="7">2012CJ34-3</strain>
    </source>
</reference>
<accession>A0ABT0QGA7</accession>
<evidence type="ECO:0000313" key="7">
    <source>
        <dbReference type="EMBL" id="MCL6294970.1"/>
    </source>
</evidence>
<dbReference type="Pfam" id="PF02388">
    <property type="entry name" value="FemAB"/>
    <property type="match status" value="1"/>
</dbReference>
<keyword evidence="8" id="KW-1185">Reference proteome</keyword>
<protein>
    <submittedName>
        <fullName evidence="7">Peptidoglycan bridge formation glycyltransferase FemA/FemB family protein</fullName>
    </submittedName>
</protein>
<evidence type="ECO:0000256" key="5">
    <source>
        <dbReference type="ARBA" id="ARBA00023315"/>
    </source>
</evidence>
<comment type="caution">
    <text evidence="7">The sequence shown here is derived from an EMBL/GenBank/DDBJ whole genome shotgun (WGS) entry which is preliminary data.</text>
</comment>
<dbReference type="InterPro" id="IPR050644">
    <property type="entry name" value="PG_Glycine_Bridge_Synth"/>
</dbReference>
<proteinExistence type="inferred from homology"/>
<dbReference type="PANTHER" id="PTHR36174:SF1">
    <property type="entry name" value="LIPID II:GLYCINE GLYCYLTRANSFERASE"/>
    <property type="match status" value="1"/>
</dbReference>
<dbReference type="PANTHER" id="PTHR36174">
    <property type="entry name" value="LIPID II:GLYCINE GLYCYLTRANSFERASE"/>
    <property type="match status" value="1"/>
</dbReference>
<evidence type="ECO:0000256" key="6">
    <source>
        <dbReference type="ARBA" id="ARBA00023316"/>
    </source>
</evidence>
<evidence type="ECO:0000256" key="3">
    <source>
        <dbReference type="ARBA" id="ARBA00022960"/>
    </source>
</evidence>
<evidence type="ECO:0000313" key="8">
    <source>
        <dbReference type="Proteomes" id="UP001165381"/>
    </source>
</evidence>
<dbReference type="InterPro" id="IPR003447">
    <property type="entry name" value="FEMABX"/>
</dbReference>
<keyword evidence="5" id="KW-0012">Acyltransferase</keyword>
<keyword evidence="6" id="KW-0961">Cell wall biogenesis/degradation</keyword>
<dbReference type="EMBL" id="JAMFLZ010000003">
    <property type="protein sequence ID" value="MCL6294970.1"/>
    <property type="molecule type" value="Genomic_DNA"/>
</dbReference>
<dbReference type="SUPFAM" id="SSF55729">
    <property type="entry name" value="Acyl-CoA N-acyltransferases (Nat)"/>
    <property type="match status" value="1"/>
</dbReference>
<dbReference type="RefSeq" id="WP_249972742.1">
    <property type="nucleotide sequence ID" value="NZ_JAMFLZ010000003.1"/>
</dbReference>
<dbReference type="Gene3D" id="3.40.630.30">
    <property type="match status" value="1"/>
</dbReference>
<evidence type="ECO:0000256" key="1">
    <source>
        <dbReference type="ARBA" id="ARBA00009943"/>
    </source>
</evidence>
<name>A0ABT0QGA7_9FLAO</name>
<organism evidence="7 8">
    <name type="scientific">Jejuia spongiicola</name>
    <dbReference type="NCBI Taxonomy" id="2942207"/>
    <lineage>
        <taxon>Bacteria</taxon>
        <taxon>Pseudomonadati</taxon>
        <taxon>Bacteroidota</taxon>
        <taxon>Flavobacteriia</taxon>
        <taxon>Flavobacteriales</taxon>
        <taxon>Flavobacteriaceae</taxon>
        <taxon>Jejuia</taxon>
    </lineage>
</organism>
<evidence type="ECO:0000256" key="2">
    <source>
        <dbReference type="ARBA" id="ARBA00022679"/>
    </source>
</evidence>
<keyword evidence="2" id="KW-0808">Transferase</keyword>
<gene>
    <name evidence="7" type="ORF">M3P09_08200</name>
</gene>
<dbReference type="InterPro" id="IPR016181">
    <property type="entry name" value="Acyl_CoA_acyltransferase"/>
</dbReference>
<sequence length="349" mass="40781">MNNNKLIANLKVIDKKNEWQNTLEGIGHYDFYHTYDYHHLSKSKNEKAILLKYEEENKVICFPLIIRKISDSGFYDATSVYGYSGPLQKNIDKNFKNDAFSEALNNYFIKEKIISVFSRLNPYIANQDIVLNHIGEIKRLWKVVNIDLTIDLKKQRELYSRTTKRYINKCRKLCDIIISNSASSIDDFVDLYYENMNRVNAKENYYFSKEYFLKFINGEDYKTDIVLAVFKETGEIISAALMVKTNDIVQYHLSGTKAEYLYLSPIRLLIDEMRIKATLKNKTYFNLGGGLGNTDDGLFKFKSSFSKDYKPFKIWKHIVNNDAYDSLVEQYATSDCDSSFFPLYRCNGL</sequence>